<dbReference type="Gene3D" id="2.60.40.10">
    <property type="entry name" value="Immunoglobulins"/>
    <property type="match status" value="5"/>
</dbReference>
<protein>
    <submittedName>
        <fullName evidence="8">DgyrCDS10334</fullName>
    </submittedName>
</protein>
<gene>
    <name evidence="8" type="ORF">DGYR_LOCUS9767</name>
</gene>
<feature type="region of interest" description="Disordered" evidence="5">
    <location>
        <begin position="625"/>
        <end position="675"/>
    </location>
</feature>
<dbReference type="EMBL" id="CAJFCJ010000015">
    <property type="protein sequence ID" value="CAD5121871.1"/>
    <property type="molecule type" value="Genomic_DNA"/>
</dbReference>
<dbReference type="AlphaFoldDB" id="A0A7I8VZX2"/>
<keyword evidence="2" id="KW-1015">Disulfide bond</keyword>
<dbReference type="Proteomes" id="UP000549394">
    <property type="component" value="Unassembled WGS sequence"/>
</dbReference>
<keyword evidence="6" id="KW-0472">Membrane</keyword>
<reference evidence="8 9" key="1">
    <citation type="submission" date="2020-08" db="EMBL/GenBank/DDBJ databases">
        <authorList>
            <person name="Hejnol A."/>
        </authorList>
    </citation>
    <scope>NUCLEOTIDE SEQUENCE [LARGE SCALE GENOMIC DNA]</scope>
</reference>
<evidence type="ECO:0000256" key="5">
    <source>
        <dbReference type="SAM" id="MobiDB-lite"/>
    </source>
</evidence>
<evidence type="ECO:0000313" key="9">
    <source>
        <dbReference type="Proteomes" id="UP000549394"/>
    </source>
</evidence>
<dbReference type="SMART" id="SM00408">
    <property type="entry name" value="IGc2"/>
    <property type="match status" value="4"/>
</dbReference>
<dbReference type="OrthoDB" id="428111at2759"/>
<comment type="caution">
    <text evidence="8">The sequence shown here is derived from an EMBL/GenBank/DDBJ whole genome shotgun (WGS) entry which is preliminary data.</text>
</comment>
<feature type="domain" description="Ig-like" evidence="7">
    <location>
        <begin position="19"/>
        <end position="115"/>
    </location>
</feature>
<evidence type="ECO:0000256" key="1">
    <source>
        <dbReference type="ARBA" id="ARBA00022729"/>
    </source>
</evidence>
<dbReference type="CDD" id="cd00096">
    <property type="entry name" value="Ig"/>
    <property type="match status" value="2"/>
</dbReference>
<feature type="domain" description="Ig-like" evidence="7">
    <location>
        <begin position="228"/>
        <end position="315"/>
    </location>
</feature>
<evidence type="ECO:0000256" key="4">
    <source>
        <dbReference type="ARBA" id="ARBA00023319"/>
    </source>
</evidence>
<keyword evidence="1" id="KW-0732">Signal</keyword>
<name>A0A7I8VZX2_9ANNE</name>
<feature type="domain" description="Ig-like" evidence="7">
    <location>
        <begin position="121"/>
        <end position="219"/>
    </location>
</feature>
<accession>A0A7I8VZX2</accession>
<organism evidence="8 9">
    <name type="scientific">Dimorphilus gyrociliatus</name>
    <dbReference type="NCBI Taxonomy" id="2664684"/>
    <lineage>
        <taxon>Eukaryota</taxon>
        <taxon>Metazoa</taxon>
        <taxon>Spiralia</taxon>
        <taxon>Lophotrochozoa</taxon>
        <taxon>Annelida</taxon>
        <taxon>Polychaeta</taxon>
        <taxon>Polychaeta incertae sedis</taxon>
        <taxon>Dinophilidae</taxon>
        <taxon>Dimorphilus</taxon>
    </lineage>
</organism>
<dbReference type="InterPro" id="IPR013783">
    <property type="entry name" value="Ig-like_fold"/>
</dbReference>
<evidence type="ECO:0000256" key="2">
    <source>
        <dbReference type="ARBA" id="ARBA00023157"/>
    </source>
</evidence>
<dbReference type="InterPro" id="IPR003599">
    <property type="entry name" value="Ig_sub"/>
</dbReference>
<dbReference type="InterPro" id="IPR036179">
    <property type="entry name" value="Ig-like_dom_sf"/>
</dbReference>
<evidence type="ECO:0000256" key="6">
    <source>
        <dbReference type="SAM" id="Phobius"/>
    </source>
</evidence>
<dbReference type="FunFam" id="2.60.40.10:FF:000032">
    <property type="entry name" value="palladin isoform X1"/>
    <property type="match status" value="1"/>
</dbReference>
<feature type="domain" description="Ig-like" evidence="7">
    <location>
        <begin position="321"/>
        <end position="419"/>
    </location>
</feature>
<dbReference type="InterPro" id="IPR052598">
    <property type="entry name" value="IgSF_CEA-related"/>
</dbReference>
<dbReference type="PANTHER" id="PTHR44337:SF20">
    <property type="entry name" value="CARCINOEMBRYONIC ANTIGEN-RELATED CELL ADHESION MOLECULE 5-RELATED"/>
    <property type="match status" value="1"/>
</dbReference>
<dbReference type="SMART" id="SM00409">
    <property type="entry name" value="IG"/>
    <property type="match status" value="5"/>
</dbReference>
<evidence type="ECO:0000259" key="7">
    <source>
        <dbReference type="PROSITE" id="PS50835"/>
    </source>
</evidence>
<dbReference type="InterPro" id="IPR003598">
    <property type="entry name" value="Ig_sub2"/>
</dbReference>
<keyword evidence="3" id="KW-0325">Glycoprotein</keyword>
<evidence type="ECO:0000256" key="3">
    <source>
        <dbReference type="ARBA" id="ARBA00023180"/>
    </source>
</evidence>
<keyword evidence="6" id="KW-0812">Transmembrane</keyword>
<dbReference type="InterPro" id="IPR007110">
    <property type="entry name" value="Ig-like_dom"/>
</dbReference>
<feature type="domain" description="Ig-like" evidence="7">
    <location>
        <begin position="424"/>
        <end position="520"/>
    </location>
</feature>
<keyword evidence="9" id="KW-1185">Reference proteome</keyword>
<dbReference type="SUPFAM" id="SSF48726">
    <property type="entry name" value="Immunoglobulin"/>
    <property type="match status" value="5"/>
</dbReference>
<dbReference type="Pfam" id="PF07679">
    <property type="entry name" value="I-set"/>
    <property type="match status" value="2"/>
</dbReference>
<dbReference type="PANTHER" id="PTHR44337">
    <property type="entry name" value="CARCINOEMBRYONIC ANTIGEN-RELATED CELL ADHESION MOLECULE 8"/>
    <property type="match status" value="1"/>
</dbReference>
<evidence type="ECO:0000313" key="8">
    <source>
        <dbReference type="EMBL" id="CAD5121871.1"/>
    </source>
</evidence>
<dbReference type="InterPro" id="IPR013098">
    <property type="entry name" value="Ig_I-set"/>
</dbReference>
<feature type="region of interest" description="Disordered" evidence="5">
    <location>
        <begin position="743"/>
        <end position="764"/>
    </location>
</feature>
<keyword evidence="4" id="KW-0393">Immunoglobulin domain</keyword>
<feature type="transmembrane region" description="Helical" evidence="6">
    <location>
        <begin position="680"/>
        <end position="704"/>
    </location>
</feature>
<sequence length="853" mass="97257">MFFSARSLVVFYYCCSTLPQYVFSKGLLLELHPKNYLTVREWDKMSLKCTIINWSLNEPAPLFFTRGNIRNLEEAERHEEEFNRKSRAKIIQINSSTVELKIDSFERADHGTYGCWLRSSPSVKGVQIAVVFKEITRVWEETERITVKEKDLVSLLCRVAPRSATDDILWTFNNKTIDSKRMVFRKMNNSLTIFKISADYHGIFTCRYKSRLHKAMRISEFDVRVFSPARIDYITPHMIIIENEPVEIFCNVTGYPKPTIIWRRVTKVDHATYDMEVRSDKGLIRIEAISRNDAGLYICNAKNEYNTRREERKVNVTVLIPPMVNMKKSIVTIEKKSFDISCDASGDPDPHVVWEMPDGRKLPVKSPGEKTTSGRFAVQSNRFSISQLHIEDVRKEDAGNYSCTATNSGGSKKNYTTVIVEYEPKILGGFPESQIAWPKTRKNFTCLARGKPSPKIFWQKNGFDIIDNSTFTMVKKLEKNDVVKSTLFVSVKDQARWYYGSFTCFAKNTHNKVKKTFVLTGADFPPKPKRVLVQRSRKSGCIKFIVEVAYESIEDLRIFAIQVEYKDSSKYGKRQTKTYQVNKKENKHEIRVCGLKSIIAAGTRHNFYLLTENVVGVSKPKKVKFSPTNNIPGDSPETGLRNDEVPEGNDDNAGYKAKYPRGGASSEDDNSSNSRDNSGLISYVAGACVSFFLVAVTLIAVIVYRRKSKSRSTYNRRRQDEKGSEELMLTVRRKDSPLPDVVRAKESAANSPVPKREPETPVPSRAERAWQAMLMSRQQRDSAISKELGSPSVGAEFPPPPDYVLVENPYGTASRRQPINRIDPVDISYNAVLEGYLSDDTLSEDPYSIKRRV</sequence>
<keyword evidence="6" id="KW-1133">Transmembrane helix</keyword>
<dbReference type="Pfam" id="PF13927">
    <property type="entry name" value="Ig_3"/>
    <property type="match status" value="1"/>
</dbReference>
<dbReference type="PROSITE" id="PS50835">
    <property type="entry name" value="IG_LIKE"/>
    <property type="match status" value="5"/>
</dbReference>
<proteinExistence type="predicted"/>